<evidence type="ECO:0000313" key="3">
    <source>
        <dbReference type="EMBL" id="GAA1625248.1"/>
    </source>
</evidence>
<evidence type="ECO:0000256" key="2">
    <source>
        <dbReference type="SAM" id="Phobius"/>
    </source>
</evidence>
<sequence>MSISKAVPRTASRRRKIAFLIAGGLVALALLTASPNVLAPWMVVNIEGQANPADLRWDHALEGGVDVLVVVCLVASLARPAQSALLVQYLLCATVLAAAVIVPFSALFLINVALLLLVPLTYPYRRELFSLKSRHGPSVAMLAVAVVAAAVLLPIAVQALRTQATLLRGQGSDFNVLATNAEHLMLLAFAGLLAATRRPGWQVIAFGVAATYAYLAAASMLLPNQPHSWGVAGGVASLLAAAAFGIAVTAASRPVGPDAHGSRTGSADAGPPGWAQP</sequence>
<name>A0ABP4QYA0_9ACTN</name>
<feature type="transmembrane region" description="Helical" evidence="2">
    <location>
        <begin position="139"/>
        <end position="157"/>
    </location>
</feature>
<proteinExistence type="predicted"/>
<keyword evidence="2" id="KW-0812">Transmembrane</keyword>
<keyword evidence="4" id="KW-1185">Reference proteome</keyword>
<feature type="transmembrane region" description="Helical" evidence="2">
    <location>
        <begin position="203"/>
        <end position="222"/>
    </location>
</feature>
<keyword evidence="2" id="KW-0472">Membrane</keyword>
<reference evidence="4" key="1">
    <citation type="journal article" date="2019" name="Int. J. Syst. Evol. Microbiol.">
        <title>The Global Catalogue of Microorganisms (GCM) 10K type strain sequencing project: providing services to taxonomists for standard genome sequencing and annotation.</title>
        <authorList>
            <consortium name="The Broad Institute Genomics Platform"/>
            <consortium name="The Broad Institute Genome Sequencing Center for Infectious Disease"/>
            <person name="Wu L."/>
            <person name="Ma J."/>
        </authorList>
    </citation>
    <scope>NUCLEOTIDE SEQUENCE [LARGE SCALE GENOMIC DNA]</scope>
    <source>
        <strain evidence="4">JCM 14306</strain>
    </source>
</reference>
<dbReference type="RefSeq" id="WP_344109512.1">
    <property type="nucleotide sequence ID" value="NZ_BAAANE010000003.1"/>
</dbReference>
<gene>
    <name evidence="3" type="ORF">GCM10009744_11300</name>
</gene>
<keyword evidence="2" id="KW-1133">Transmembrane helix</keyword>
<protein>
    <submittedName>
        <fullName evidence="3">Uncharacterized protein</fullName>
    </submittedName>
</protein>
<comment type="caution">
    <text evidence="3">The sequence shown here is derived from an EMBL/GenBank/DDBJ whole genome shotgun (WGS) entry which is preliminary data.</text>
</comment>
<feature type="transmembrane region" description="Helical" evidence="2">
    <location>
        <begin position="228"/>
        <end position="251"/>
    </location>
</feature>
<dbReference type="Proteomes" id="UP001501319">
    <property type="component" value="Unassembled WGS sequence"/>
</dbReference>
<feature type="region of interest" description="Disordered" evidence="1">
    <location>
        <begin position="254"/>
        <end position="277"/>
    </location>
</feature>
<evidence type="ECO:0000256" key="1">
    <source>
        <dbReference type="SAM" id="MobiDB-lite"/>
    </source>
</evidence>
<feature type="transmembrane region" description="Helical" evidence="2">
    <location>
        <begin position="86"/>
        <end position="118"/>
    </location>
</feature>
<dbReference type="EMBL" id="BAAANE010000003">
    <property type="protein sequence ID" value="GAA1625248.1"/>
    <property type="molecule type" value="Genomic_DNA"/>
</dbReference>
<organism evidence="3 4">
    <name type="scientific">Kribbella alba</name>
    <dbReference type="NCBI Taxonomy" id="190197"/>
    <lineage>
        <taxon>Bacteria</taxon>
        <taxon>Bacillati</taxon>
        <taxon>Actinomycetota</taxon>
        <taxon>Actinomycetes</taxon>
        <taxon>Propionibacteriales</taxon>
        <taxon>Kribbellaceae</taxon>
        <taxon>Kribbella</taxon>
    </lineage>
</organism>
<accession>A0ABP4QYA0</accession>
<feature type="transmembrane region" description="Helical" evidence="2">
    <location>
        <begin position="177"/>
        <end position="196"/>
    </location>
</feature>
<evidence type="ECO:0000313" key="4">
    <source>
        <dbReference type="Proteomes" id="UP001501319"/>
    </source>
</evidence>